<gene>
    <name evidence="3" type="ORF">M0812_13986</name>
</gene>
<sequence>MNVTNFGSALLRNILSALRNISIWIVLLVVHYSNPKYKLGEKWTKWSYVQALGFIFYVFGTFLYNRIIMLPCIKYPSNEKSILEKEHGVERGNLLKDSDSITVDLSEHLSETSSNYSNNPKSSLSSMASSVN</sequence>
<proteinExistence type="predicted"/>
<dbReference type="PANTHER" id="PTHR13146">
    <property type="match status" value="1"/>
</dbReference>
<protein>
    <submittedName>
        <fullName evidence="3">Uncharacterized protein</fullName>
    </submittedName>
</protein>
<reference evidence="3" key="1">
    <citation type="submission" date="2022-08" db="EMBL/GenBank/DDBJ databases">
        <title>Novel sulphate-reducing endosymbionts in the free-living metamonad Anaeramoeba.</title>
        <authorList>
            <person name="Jerlstrom-Hultqvist J."/>
            <person name="Cepicka I."/>
            <person name="Gallot-Lavallee L."/>
            <person name="Salas-Leiva D."/>
            <person name="Curtis B.A."/>
            <person name="Zahonova K."/>
            <person name="Pipaliya S."/>
            <person name="Dacks J."/>
            <person name="Roger A.J."/>
        </authorList>
    </citation>
    <scope>NUCLEOTIDE SEQUENCE</scope>
    <source>
        <strain evidence="3">Busselton2</strain>
    </source>
</reference>
<feature type="transmembrane region" description="Helical" evidence="2">
    <location>
        <begin position="46"/>
        <end position="64"/>
    </location>
</feature>
<organism evidence="3 4">
    <name type="scientific">Anaeramoeba flamelloides</name>
    <dbReference type="NCBI Taxonomy" id="1746091"/>
    <lineage>
        <taxon>Eukaryota</taxon>
        <taxon>Metamonada</taxon>
        <taxon>Anaeramoebidae</taxon>
        <taxon>Anaeramoeba</taxon>
    </lineage>
</organism>
<keyword evidence="2" id="KW-1133">Transmembrane helix</keyword>
<evidence type="ECO:0000256" key="2">
    <source>
        <dbReference type="SAM" id="Phobius"/>
    </source>
</evidence>
<feature type="region of interest" description="Disordered" evidence="1">
    <location>
        <begin position="111"/>
        <end position="132"/>
    </location>
</feature>
<dbReference type="Proteomes" id="UP001146793">
    <property type="component" value="Unassembled WGS sequence"/>
</dbReference>
<evidence type="ECO:0000256" key="1">
    <source>
        <dbReference type="SAM" id="MobiDB-lite"/>
    </source>
</evidence>
<comment type="caution">
    <text evidence="3">The sequence shown here is derived from an EMBL/GenBank/DDBJ whole genome shotgun (WGS) entry which is preliminary data.</text>
</comment>
<keyword evidence="2" id="KW-0472">Membrane</keyword>
<keyword evidence="2" id="KW-0812">Transmembrane</keyword>
<evidence type="ECO:0000313" key="4">
    <source>
        <dbReference type="Proteomes" id="UP001146793"/>
    </source>
</evidence>
<feature type="transmembrane region" description="Helical" evidence="2">
    <location>
        <begin position="17"/>
        <end position="34"/>
    </location>
</feature>
<dbReference type="EMBL" id="JANTQA010000029">
    <property type="protein sequence ID" value="KAJ3441966.1"/>
    <property type="molecule type" value="Genomic_DNA"/>
</dbReference>
<dbReference type="AlphaFoldDB" id="A0AAV7ZLL4"/>
<name>A0AAV7ZLL4_9EUKA</name>
<accession>A0AAV7ZLL4</accession>
<evidence type="ECO:0000313" key="3">
    <source>
        <dbReference type="EMBL" id="KAJ3441966.1"/>
    </source>
</evidence>